<dbReference type="CDD" id="cd00310">
    <property type="entry name" value="ATP-synt_Fo_a_6"/>
    <property type="match status" value="1"/>
</dbReference>
<evidence type="ECO:0000256" key="8">
    <source>
        <dbReference type="ARBA" id="ARBA00023065"/>
    </source>
</evidence>
<evidence type="ECO:0000256" key="11">
    <source>
        <dbReference type="HAMAP-Rule" id="MF_01393"/>
    </source>
</evidence>
<dbReference type="PRINTS" id="PR00123">
    <property type="entry name" value="ATPASEA"/>
</dbReference>
<proteinExistence type="inferred from homology"/>
<dbReference type="HAMAP" id="MF_01393">
    <property type="entry name" value="ATP_synth_a_bact"/>
    <property type="match status" value="1"/>
</dbReference>
<dbReference type="RefSeq" id="WP_008215007.1">
    <property type="nucleotide sequence ID" value="NZ_CABMOW010000197.1"/>
</dbReference>
<dbReference type="Gene3D" id="1.20.120.220">
    <property type="entry name" value="ATP synthase, F0 complex, subunit A"/>
    <property type="match status" value="1"/>
</dbReference>
<keyword evidence="10 11" id="KW-0066">ATP synthesis</keyword>
<dbReference type="InterPro" id="IPR000568">
    <property type="entry name" value="ATP_synth_F0_asu"/>
</dbReference>
<dbReference type="OrthoDB" id="9789241at2"/>
<feature type="transmembrane region" description="Helical" evidence="11">
    <location>
        <begin position="181"/>
        <end position="200"/>
    </location>
</feature>
<evidence type="ECO:0000256" key="12">
    <source>
        <dbReference type="RuleBase" id="RU000483"/>
    </source>
</evidence>
<comment type="function">
    <text evidence="11 12">Key component of the proton channel; it plays a direct role in the translocation of protons across the membrane.</text>
</comment>
<keyword evidence="7 11" id="KW-1133">Transmembrane helix</keyword>
<evidence type="ECO:0000256" key="9">
    <source>
        <dbReference type="ARBA" id="ARBA00023136"/>
    </source>
</evidence>
<feature type="transmembrane region" description="Helical" evidence="11">
    <location>
        <begin position="116"/>
        <end position="134"/>
    </location>
</feature>
<feature type="transmembrane region" description="Helical" evidence="11">
    <location>
        <begin position="206"/>
        <end position="231"/>
    </location>
</feature>
<dbReference type="AlphaFoldDB" id="A0A5R9CYA4"/>
<keyword evidence="5 11" id="KW-0812">Transmembrane</keyword>
<evidence type="ECO:0000256" key="10">
    <source>
        <dbReference type="ARBA" id="ARBA00023310"/>
    </source>
</evidence>
<comment type="caution">
    <text evidence="13">The sequence shown here is derived from an EMBL/GenBank/DDBJ whole genome shotgun (WGS) entry which is preliminary data.</text>
</comment>
<evidence type="ECO:0000313" key="13">
    <source>
        <dbReference type="EMBL" id="TLQ20118.1"/>
    </source>
</evidence>
<dbReference type="GO" id="GO:0005886">
    <property type="term" value="C:plasma membrane"/>
    <property type="evidence" value="ECO:0007669"/>
    <property type="project" value="UniProtKB-SubCell"/>
</dbReference>
<dbReference type="SUPFAM" id="SSF81336">
    <property type="entry name" value="F1F0 ATP synthase subunit A"/>
    <property type="match status" value="1"/>
</dbReference>
<organism evidence="13 14">
    <name type="scientific">Lentilactobacillus parafarraginis</name>
    <dbReference type="NCBI Taxonomy" id="390842"/>
    <lineage>
        <taxon>Bacteria</taxon>
        <taxon>Bacillati</taxon>
        <taxon>Bacillota</taxon>
        <taxon>Bacilli</taxon>
        <taxon>Lactobacillales</taxon>
        <taxon>Lactobacillaceae</taxon>
        <taxon>Lentilactobacillus</taxon>
    </lineage>
</organism>
<keyword evidence="3 11" id="KW-0813">Transport</keyword>
<evidence type="ECO:0000256" key="2">
    <source>
        <dbReference type="ARBA" id="ARBA00006810"/>
    </source>
</evidence>
<dbReference type="GO" id="GO:0046933">
    <property type="term" value="F:proton-transporting ATP synthase activity, rotational mechanism"/>
    <property type="evidence" value="ECO:0007669"/>
    <property type="project" value="UniProtKB-UniRule"/>
</dbReference>
<evidence type="ECO:0000256" key="6">
    <source>
        <dbReference type="ARBA" id="ARBA00022781"/>
    </source>
</evidence>
<dbReference type="InterPro" id="IPR023011">
    <property type="entry name" value="ATP_synth_F0_asu_AS"/>
</dbReference>
<dbReference type="EMBL" id="VBSX01000007">
    <property type="protein sequence ID" value="TLQ20118.1"/>
    <property type="molecule type" value="Genomic_DNA"/>
</dbReference>
<evidence type="ECO:0000313" key="14">
    <source>
        <dbReference type="Proteomes" id="UP000305100"/>
    </source>
</evidence>
<sequence length="240" mass="26519">MTIGGSNHTFTFLGLTFNLGNMISILLACLIVLALVYGLSRHITMKPGKAQNVLEYIVDFTNGIVGGSVSGEASRMLGLWGFTLFLFLLVANNMGLFLHIDVSGITYVKSPTSDPVVTMTFSLMTLMLAQYLGVRTLGYKQHFENYLKPFKLFLVVNLFEEFTNFLTLGLRLFGNILSGEMLLTMITGMATGGGPVMWVAMLPLELVWQGFSVFISCIQAYVFVTLSSVYISQKIEIEEV</sequence>
<evidence type="ECO:0000256" key="3">
    <source>
        <dbReference type="ARBA" id="ARBA00022448"/>
    </source>
</evidence>
<evidence type="ECO:0000256" key="7">
    <source>
        <dbReference type="ARBA" id="ARBA00022989"/>
    </source>
</evidence>
<comment type="similarity">
    <text evidence="2 11 12">Belongs to the ATPase A chain family.</text>
</comment>
<dbReference type="Proteomes" id="UP000305100">
    <property type="component" value="Unassembled WGS sequence"/>
</dbReference>
<comment type="subcellular location">
    <subcellularLocation>
        <location evidence="11 12">Cell membrane</location>
        <topology evidence="11 12">Multi-pass membrane protein</topology>
    </subcellularLocation>
    <subcellularLocation>
        <location evidence="1">Membrane</location>
        <topology evidence="1">Multi-pass membrane protein</topology>
    </subcellularLocation>
</comment>
<dbReference type="NCBIfam" id="NF004479">
    <property type="entry name" value="PRK05815.1-4"/>
    <property type="match status" value="1"/>
</dbReference>
<keyword evidence="11" id="KW-1003">Cell membrane</keyword>
<dbReference type="NCBIfam" id="TIGR01131">
    <property type="entry name" value="ATP_synt_6_or_A"/>
    <property type="match status" value="1"/>
</dbReference>
<dbReference type="PANTHER" id="PTHR42823">
    <property type="entry name" value="ATP SYNTHASE SUBUNIT A, CHLOROPLASTIC"/>
    <property type="match status" value="1"/>
</dbReference>
<evidence type="ECO:0000256" key="4">
    <source>
        <dbReference type="ARBA" id="ARBA00022547"/>
    </source>
</evidence>
<accession>A0A5R9CYA4</accession>
<keyword evidence="6 11" id="KW-0375">Hydrogen ion transport</keyword>
<dbReference type="PROSITE" id="PS00449">
    <property type="entry name" value="ATPASE_A"/>
    <property type="match status" value="1"/>
</dbReference>
<dbReference type="GO" id="GO:0045259">
    <property type="term" value="C:proton-transporting ATP synthase complex"/>
    <property type="evidence" value="ECO:0007669"/>
    <property type="project" value="UniProtKB-KW"/>
</dbReference>
<evidence type="ECO:0000256" key="5">
    <source>
        <dbReference type="ARBA" id="ARBA00022692"/>
    </source>
</evidence>
<reference evidence="13 14" key="1">
    <citation type="submission" date="2019-05" db="EMBL/GenBank/DDBJ databases">
        <title>The metagenome of a microbial culture collection derived from dairy environment covers the genomic content of the human microbiome.</title>
        <authorList>
            <person name="Roder T."/>
            <person name="Wuthrich D."/>
            <person name="Sattari Z."/>
            <person name="Von Ah U."/>
            <person name="Bar C."/>
            <person name="Ronchi F."/>
            <person name="Macpherson A.J."/>
            <person name="Ganal-Vonarburg S.C."/>
            <person name="Bruggmann R."/>
            <person name="Vergeres G."/>
        </authorList>
    </citation>
    <scope>NUCLEOTIDE SEQUENCE [LARGE SCALE GENOMIC DNA]</scope>
    <source>
        <strain evidence="13 14">FAM 1079</strain>
    </source>
</reference>
<feature type="transmembrane region" description="Helical" evidence="11">
    <location>
        <begin position="20"/>
        <end position="39"/>
    </location>
</feature>
<dbReference type="GO" id="GO:0042777">
    <property type="term" value="P:proton motive force-driven plasma membrane ATP synthesis"/>
    <property type="evidence" value="ECO:0007669"/>
    <property type="project" value="TreeGrafter"/>
</dbReference>
<feature type="transmembrane region" description="Helical" evidence="11">
    <location>
        <begin position="77"/>
        <end position="96"/>
    </location>
</feature>
<gene>
    <name evidence="11 13" type="primary">atpB</name>
    <name evidence="13" type="ORF">FEZ41_04430</name>
</gene>
<keyword evidence="8 11" id="KW-0406">Ion transport</keyword>
<keyword evidence="4 11" id="KW-0138">CF(0)</keyword>
<name>A0A5R9CYA4_9LACO</name>
<dbReference type="Pfam" id="PF00119">
    <property type="entry name" value="ATP-synt_A"/>
    <property type="match status" value="1"/>
</dbReference>
<keyword evidence="9 11" id="KW-0472">Membrane</keyword>
<dbReference type="InterPro" id="IPR035908">
    <property type="entry name" value="F0_ATP_A_sf"/>
</dbReference>
<protein>
    <recommendedName>
        <fullName evidence="11 12">ATP synthase subunit a</fullName>
    </recommendedName>
    <alternativeName>
        <fullName evidence="11">ATP synthase F0 sector subunit a</fullName>
    </alternativeName>
    <alternativeName>
        <fullName evidence="11">F-ATPase subunit 6</fullName>
    </alternativeName>
</protein>
<dbReference type="PANTHER" id="PTHR42823:SF3">
    <property type="entry name" value="ATP SYNTHASE SUBUNIT A, CHLOROPLASTIC"/>
    <property type="match status" value="1"/>
</dbReference>
<evidence type="ECO:0000256" key="1">
    <source>
        <dbReference type="ARBA" id="ARBA00004141"/>
    </source>
</evidence>
<dbReference type="InterPro" id="IPR045082">
    <property type="entry name" value="ATP_syn_F0_a_bact/chloroplast"/>
</dbReference>